<accession>A0A7G9GIZ7</accession>
<gene>
    <name evidence="4" type="ORF">H9Q80_10825</name>
</gene>
<dbReference type="AlphaFoldDB" id="A0A7G9GIZ7"/>
<protein>
    <submittedName>
        <fullName evidence="4">TetR/AcrR family transcriptional regulator</fullName>
    </submittedName>
</protein>
<evidence type="ECO:0000313" key="4">
    <source>
        <dbReference type="EMBL" id="QNM10779.1"/>
    </source>
</evidence>
<proteinExistence type="predicted"/>
<dbReference type="GO" id="GO:0003677">
    <property type="term" value="F:DNA binding"/>
    <property type="evidence" value="ECO:0007669"/>
    <property type="project" value="UniProtKB-UniRule"/>
</dbReference>
<reference evidence="4 5" key="1">
    <citation type="submission" date="2020-08" db="EMBL/GenBank/DDBJ databases">
        <authorList>
            <person name="Liu C."/>
            <person name="Sun Q."/>
        </authorList>
    </citation>
    <scope>NUCLEOTIDE SEQUENCE [LARGE SCALE GENOMIC DNA]</scope>
    <source>
        <strain evidence="4 5">NSJ-61</strain>
    </source>
</reference>
<sequence>MQSKVSLNKTEKKRRIEEAAINLFEHDDFNKISIDQIVKKARVAKGTFYLYFKDKVQLTNHLIIKYSSLLIDEALEKAKEANIDDRVEELIFLIDYVVEFFKKNPARIKVIQKNLSWSLISDKLKDSDTYEVSNHLECYSDFLVSLGYTKDEAFQLIFMIIELVSTLCYSSIVLKQPDDIDHVKPLLYDTIRKMIQR</sequence>
<dbReference type="PROSITE" id="PS50977">
    <property type="entry name" value="HTH_TETR_2"/>
    <property type="match status" value="1"/>
</dbReference>
<dbReference type="EMBL" id="CP060636">
    <property type="protein sequence ID" value="QNM10779.1"/>
    <property type="molecule type" value="Genomic_DNA"/>
</dbReference>
<name>A0A7G9GIZ7_9FIRM</name>
<evidence type="ECO:0000259" key="3">
    <source>
        <dbReference type="PROSITE" id="PS50977"/>
    </source>
</evidence>
<evidence type="ECO:0000256" key="2">
    <source>
        <dbReference type="PROSITE-ProRule" id="PRU00335"/>
    </source>
</evidence>
<feature type="DNA-binding region" description="H-T-H motif" evidence="2">
    <location>
        <begin position="33"/>
        <end position="52"/>
    </location>
</feature>
<dbReference type="InterPro" id="IPR009057">
    <property type="entry name" value="Homeodomain-like_sf"/>
</dbReference>
<dbReference type="InterPro" id="IPR050624">
    <property type="entry name" value="HTH-type_Tx_Regulator"/>
</dbReference>
<feature type="domain" description="HTH tetR-type" evidence="3">
    <location>
        <begin position="10"/>
        <end position="70"/>
    </location>
</feature>
<dbReference type="PANTHER" id="PTHR43479">
    <property type="entry name" value="ACREF/ENVCD OPERON REPRESSOR-RELATED"/>
    <property type="match status" value="1"/>
</dbReference>
<dbReference type="Proteomes" id="UP000515856">
    <property type="component" value="Chromosome"/>
</dbReference>
<dbReference type="KEGG" id="ehn:H9Q80_10825"/>
<keyword evidence="1 2" id="KW-0238">DNA-binding</keyword>
<dbReference type="PANTHER" id="PTHR43479:SF11">
    <property type="entry name" value="ACREF_ENVCD OPERON REPRESSOR-RELATED"/>
    <property type="match status" value="1"/>
</dbReference>
<keyword evidence="5" id="KW-1185">Reference proteome</keyword>
<dbReference type="Pfam" id="PF00440">
    <property type="entry name" value="TetR_N"/>
    <property type="match status" value="1"/>
</dbReference>
<dbReference type="SUPFAM" id="SSF46689">
    <property type="entry name" value="Homeodomain-like"/>
    <property type="match status" value="1"/>
</dbReference>
<organism evidence="4 5">
    <name type="scientific">[Eubacterium] hominis</name>
    <dbReference type="NCBI Taxonomy" id="2764325"/>
    <lineage>
        <taxon>Bacteria</taxon>
        <taxon>Bacillati</taxon>
        <taxon>Bacillota</taxon>
        <taxon>Erysipelotrichia</taxon>
        <taxon>Erysipelotrichales</taxon>
        <taxon>Erysipelotrichaceae</taxon>
        <taxon>Amedibacillus</taxon>
    </lineage>
</organism>
<evidence type="ECO:0000313" key="5">
    <source>
        <dbReference type="Proteomes" id="UP000515856"/>
    </source>
</evidence>
<dbReference type="Gene3D" id="1.10.357.10">
    <property type="entry name" value="Tetracycline Repressor, domain 2"/>
    <property type="match status" value="1"/>
</dbReference>
<dbReference type="InterPro" id="IPR001647">
    <property type="entry name" value="HTH_TetR"/>
</dbReference>
<dbReference type="RefSeq" id="WP_117455811.1">
    <property type="nucleotide sequence ID" value="NZ_CP060636.1"/>
</dbReference>
<evidence type="ECO:0000256" key="1">
    <source>
        <dbReference type="ARBA" id="ARBA00023125"/>
    </source>
</evidence>